<keyword evidence="7" id="KW-1185">Reference proteome</keyword>
<dbReference type="PANTHER" id="PTHR43527">
    <property type="entry name" value="4-DIPHOSPHOCYTIDYL-2-C-METHYL-D-ERYTHRITOL KINASE, CHLOROPLASTIC"/>
    <property type="match status" value="1"/>
</dbReference>
<comment type="caution">
    <text evidence="6">The sequence shown here is derived from an EMBL/GenBank/DDBJ whole genome shotgun (WGS) entry which is preliminary data.</text>
</comment>
<dbReference type="SUPFAM" id="SSF54211">
    <property type="entry name" value="Ribosomal protein S5 domain 2-like"/>
    <property type="match status" value="1"/>
</dbReference>
<dbReference type="Gene3D" id="3.30.230.10">
    <property type="match status" value="1"/>
</dbReference>
<keyword evidence="2" id="KW-0547">Nucleotide-binding</keyword>
<organism evidence="6 7">
    <name type="scientific">Vibrio rhizosphaerae</name>
    <dbReference type="NCBI Taxonomy" id="398736"/>
    <lineage>
        <taxon>Bacteria</taxon>
        <taxon>Pseudomonadati</taxon>
        <taxon>Pseudomonadota</taxon>
        <taxon>Gammaproteobacteria</taxon>
        <taxon>Vibrionales</taxon>
        <taxon>Vibrionaceae</taxon>
        <taxon>Vibrio</taxon>
    </lineage>
</organism>
<keyword evidence="1" id="KW-0808">Transferase</keyword>
<gene>
    <name evidence="6" type="ORF">SBX64_17075</name>
</gene>
<evidence type="ECO:0000313" key="6">
    <source>
        <dbReference type="EMBL" id="MDW6094254.1"/>
    </source>
</evidence>
<keyword evidence="3" id="KW-0418">Kinase</keyword>
<evidence type="ECO:0000256" key="1">
    <source>
        <dbReference type="ARBA" id="ARBA00022679"/>
    </source>
</evidence>
<reference evidence="6 7" key="1">
    <citation type="submission" date="2023-11" db="EMBL/GenBank/DDBJ databases">
        <title>Plant-associative lifestyle of Vibrio porteresiae and its evolutionary dynamics.</title>
        <authorList>
            <person name="Rameshkumar N."/>
            <person name="Kirti K."/>
        </authorList>
    </citation>
    <scope>NUCLEOTIDE SEQUENCE [LARGE SCALE GENOMIC DNA]</scope>
    <source>
        <strain evidence="6 7">MSSRF7</strain>
    </source>
</reference>
<dbReference type="EMBL" id="JAWRCP010000002">
    <property type="protein sequence ID" value="MDW6094254.1"/>
    <property type="molecule type" value="Genomic_DNA"/>
</dbReference>
<dbReference type="RefSeq" id="WP_318585497.1">
    <property type="nucleotide sequence ID" value="NZ_JAWRCP010000002.1"/>
</dbReference>
<dbReference type="InterPro" id="IPR014721">
    <property type="entry name" value="Ribsml_uS5_D2-typ_fold_subgr"/>
</dbReference>
<proteinExistence type="predicted"/>
<feature type="domain" description="GHMP kinase N-terminal" evidence="5">
    <location>
        <begin position="98"/>
        <end position="161"/>
    </location>
</feature>
<dbReference type="InterPro" id="IPR020568">
    <property type="entry name" value="Ribosomal_Su5_D2-typ_SF"/>
</dbReference>
<keyword evidence="4" id="KW-0067">ATP-binding</keyword>
<dbReference type="PIRSF" id="PIRSF033887">
    <property type="entry name" value="PduX"/>
    <property type="match status" value="1"/>
</dbReference>
<name>A0ABU4IXX8_9VIBR</name>
<evidence type="ECO:0000313" key="7">
    <source>
        <dbReference type="Proteomes" id="UP001279860"/>
    </source>
</evidence>
<dbReference type="Pfam" id="PF00288">
    <property type="entry name" value="GHMP_kinases_N"/>
    <property type="match status" value="1"/>
</dbReference>
<protein>
    <recommendedName>
        <fullName evidence="5">GHMP kinase N-terminal domain-containing protein</fullName>
    </recommendedName>
</protein>
<dbReference type="InterPro" id="IPR006204">
    <property type="entry name" value="GHMP_kinase_N_dom"/>
</dbReference>
<evidence type="ECO:0000256" key="3">
    <source>
        <dbReference type="ARBA" id="ARBA00022777"/>
    </source>
</evidence>
<evidence type="ECO:0000256" key="4">
    <source>
        <dbReference type="ARBA" id="ARBA00022840"/>
    </source>
</evidence>
<dbReference type="InterPro" id="IPR012363">
    <property type="entry name" value="PduX"/>
</dbReference>
<evidence type="ECO:0000259" key="5">
    <source>
        <dbReference type="Pfam" id="PF00288"/>
    </source>
</evidence>
<dbReference type="Proteomes" id="UP001279860">
    <property type="component" value="Unassembled WGS sequence"/>
</dbReference>
<sequence length="316" mass="34521">MLSHQIVRFSQMVQATSEPLIDILSEPQESSGLCYFGSGQSCCTFGELLQGVLPNGQDFLVTLSVQRYVSAKFYLVKEEAGLQVCPPHKTKALALVHTLLSRYQLPLQGVLEIASDLPEGKGLASSSADLVATARAVTDYYQIRIRSEELARLMCQIEPTDAVMFPHCVAFHQNIGDVIADLGALPELFIIAHDEGGSVDTVAHKKTRPGTSPAEREQYAHLLARLQQAVKQRDCQEIGHVTTMSAILNQRLRPNKYLSLFVDICEQHGGLGVVVAHSGTYIGILLDANDVQLAEKRAAIENALQANDLGAEMFHT</sequence>
<dbReference type="PANTHER" id="PTHR43527:SF1">
    <property type="entry name" value="L-THREONINE KINASE"/>
    <property type="match status" value="1"/>
</dbReference>
<evidence type="ECO:0000256" key="2">
    <source>
        <dbReference type="ARBA" id="ARBA00022741"/>
    </source>
</evidence>
<accession>A0ABU4IXX8</accession>